<gene>
    <name evidence="15" type="primary">pip</name>
    <name evidence="15" type="ORF">J0H12_06315</name>
</gene>
<evidence type="ECO:0000256" key="5">
    <source>
        <dbReference type="ARBA" id="ARBA00021843"/>
    </source>
</evidence>
<dbReference type="InterPro" id="IPR000073">
    <property type="entry name" value="AB_hydrolase_1"/>
</dbReference>
<keyword evidence="6 11" id="KW-0031">Aminopeptidase</keyword>
<dbReference type="InterPro" id="IPR002410">
    <property type="entry name" value="Peptidase_S33"/>
</dbReference>
<dbReference type="PIRSF" id="PIRSF006431">
    <property type="entry name" value="Pept_S33"/>
    <property type="match status" value="1"/>
</dbReference>
<comment type="subcellular location">
    <subcellularLocation>
        <location evidence="2 11">Cytoplasm</location>
    </subcellularLocation>
</comment>
<dbReference type="Gene3D" id="3.40.50.1820">
    <property type="entry name" value="alpha/beta hydrolase"/>
    <property type="match status" value="1"/>
</dbReference>
<dbReference type="EC" id="3.4.11.5" evidence="4 11"/>
<evidence type="ECO:0000259" key="14">
    <source>
        <dbReference type="Pfam" id="PF00561"/>
    </source>
</evidence>
<dbReference type="InterPro" id="IPR029058">
    <property type="entry name" value="AB_hydrolase_fold"/>
</dbReference>
<evidence type="ECO:0000256" key="6">
    <source>
        <dbReference type="ARBA" id="ARBA00022438"/>
    </source>
</evidence>
<evidence type="ECO:0000256" key="1">
    <source>
        <dbReference type="ARBA" id="ARBA00001585"/>
    </source>
</evidence>
<dbReference type="AlphaFoldDB" id="A0A8J7TTL8"/>
<reference evidence="15" key="1">
    <citation type="submission" date="2021-02" db="EMBL/GenBank/DDBJ databases">
        <title>Thiocyanate and organic carbon inputs drive convergent selection for specific autotrophic Afipia and Thiobacillus strains within complex microbiomes.</title>
        <authorList>
            <person name="Huddy R.J."/>
            <person name="Sachdeva R."/>
            <person name="Kadzinga F."/>
            <person name="Kantor R.S."/>
            <person name="Harrison S.T.L."/>
            <person name="Banfield J.F."/>
        </authorList>
    </citation>
    <scope>NUCLEOTIDE SEQUENCE</scope>
    <source>
        <strain evidence="15">SCN18_10_11_15_R4_P_38_20</strain>
    </source>
</reference>
<feature type="active site" description="Nucleophile" evidence="12">
    <location>
        <position position="110"/>
    </location>
</feature>
<dbReference type="GO" id="GO:0006508">
    <property type="term" value="P:proteolysis"/>
    <property type="evidence" value="ECO:0007669"/>
    <property type="project" value="UniProtKB-KW"/>
</dbReference>
<keyword evidence="7 11" id="KW-0963">Cytoplasm</keyword>
<dbReference type="SUPFAM" id="SSF53474">
    <property type="entry name" value="alpha/beta-Hydrolases"/>
    <property type="match status" value="1"/>
</dbReference>
<proteinExistence type="inferred from homology"/>
<dbReference type="GO" id="GO:0004177">
    <property type="term" value="F:aminopeptidase activity"/>
    <property type="evidence" value="ECO:0007669"/>
    <property type="project" value="UniProtKB-UniRule"/>
</dbReference>
<comment type="similarity">
    <text evidence="3 11 13">Belongs to the peptidase S33 family.</text>
</comment>
<keyword evidence="9 11" id="KW-0378">Hydrolase</keyword>
<evidence type="ECO:0000256" key="3">
    <source>
        <dbReference type="ARBA" id="ARBA00010088"/>
    </source>
</evidence>
<dbReference type="PANTHER" id="PTHR43722:SF1">
    <property type="entry name" value="PROLINE IMINOPEPTIDASE"/>
    <property type="match status" value="1"/>
</dbReference>
<dbReference type="InterPro" id="IPR005944">
    <property type="entry name" value="Pro_iminopeptidase"/>
</dbReference>
<comment type="catalytic activity">
    <reaction evidence="1 11 13">
        <text>Release of N-terminal proline from a peptide.</text>
        <dbReference type="EC" id="3.4.11.5"/>
    </reaction>
</comment>
<evidence type="ECO:0000256" key="7">
    <source>
        <dbReference type="ARBA" id="ARBA00022490"/>
    </source>
</evidence>
<evidence type="ECO:0000256" key="2">
    <source>
        <dbReference type="ARBA" id="ARBA00004496"/>
    </source>
</evidence>
<evidence type="ECO:0000256" key="4">
    <source>
        <dbReference type="ARBA" id="ARBA00012568"/>
    </source>
</evidence>
<evidence type="ECO:0000313" key="16">
    <source>
        <dbReference type="Proteomes" id="UP000664414"/>
    </source>
</evidence>
<evidence type="ECO:0000256" key="9">
    <source>
        <dbReference type="ARBA" id="ARBA00022801"/>
    </source>
</evidence>
<dbReference type="Proteomes" id="UP000664414">
    <property type="component" value="Unassembled WGS sequence"/>
</dbReference>
<keyword evidence="8 11" id="KW-0645">Protease</keyword>
<evidence type="ECO:0000256" key="11">
    <source>
        <dbReference type="PIRNR" id="PIRNR006431"/>
    </source>
</evidence>
<dbReference type="NCBIfam" id="TIGR01249">
    <property type="entry name" value="pro_imino_pep_1"/>
    <property type="match status" value="1"/>
</dbReference>
<dbReference type="EMBL" id="JAFKGL010000025">
    <property type="protein sequence ID" value="MBN9413516.1"/>
    <property type="molecule type" value="Genomic_DNA"/>
</dbReference>
<organism evidence="15 16">
    <name type="scientific">Candidatus Paracaedimonas acanthamoebae</name>
    <dbReference type="NCBI Taxonomy" id="244581"/>
    <lineage>
        <taxon>Bacteria</taxon>
        <taxon>Pseudomonadati</taxon>
        <taxon>Pseudomonadota</taxon>
        <taxon>Alphaproteobacteria</taxon>
        <taxon>Holosporales</taxon>
        <taxon>Caedimonadaceae</taxon>
        <taxon>Candidatus Paracaedimonas</taxon>
    </lineage>
</organism>
<dbReference type="Pfam" id="PF00561">
    <property type="entry name" value="Abhydrolase_1"/>
    <property type="match status" value="1"/>
</dbReference>
<feature type="domain" description="AB hydrolase-1" evidence="14">
    <location>
        <begin position="36"/>
        <end position="296"/>
    </location>
</feature>
<comment type="caution">
    <text evidence="15">The sequence shown here is derived from an EMBL/GenBank/DDBJ whole genome shotgun (WGS) entry which is preliminary data.</text>
</comment>
<dbReference type="GO" id="GO:0005737">
    <property type="term" value="C:cytoplasm"/>
    <property type="evidence" value="ECO:0007669"/>
    <property type="project" value="UniProtKB-SubCell"/>
</dbReference>
<sequence length="315" mass="36277">MQTLFPPLESYDSGMLQVDEIHTLYWEQSGNPQGIPVIFLHGGPGYGSSPKSRQFFDPAYYRIIVFDQRGAGRSRPLGEMKNNTTPLLIKDMEKLRVLLDIDKWILFGGSWGSTLALAYAEDHPTRCIGLILRGIFLCRPQEINWFFNGMKNVFPEIWERFANYIPIAEREDLLAAYRKRVLDSDSEVYLPACKEYFRYELSQSMLNPTLEEIETICTDEIAAIGLARSEVHYFSNNIFLEDNQLLRDIHKIRHLPCIIVHGRYDIICPIISAFDLIKEWPEAEFNLIQLGGHSASDPEILKALMKATEKAKKWI</sequence>
<protein>
    <recommendedName>
        <fullName evidence="5 11">Proline iminopeptidase</fullName>
        <shortName evidence="11">PIP</shortName>
        <ecNumber evidence="4 11">3.4.11.5</ecNumber>
    </recommendedName>
    <alternativeName>
        <fullName evidence="10 11">Prolyl aminopeptidase</fullName>
    </alternativeName>
</protein>
<evidence type="ECO:0000313" key="15">
    <source>
        <dbReference type="EMBL" id="MBN9413516.1"/>
    </source>
</evidence>
<feature type="active site" evidence="12">
    <location>
        <position position="265"/>
    </location>
</feature>
<evidence type="ECO:0000256" key="8">
    <source>
        <dbReference type="ARBA" id="ARBA00022670"/>
    </source>
</evidence>
<evidence type="ECO:0000256" key="13">
    <source>
        <dbReference type="RuleBase" id="RU003421"/>
    </source>
</evidence>
<dbReference type="PANTHER" id="PTHR43722">
    <property type="entry name" value="PROLINE IMINOPEPTIDASE"/>
    <property type="match status" value="1"/>
</dbReference>
<accession>A0A8J7TTL8</accession>
<evidence type="ECO:0000256" key="10">
    <source>
        <dbReference type="ARBA" id="ARBA00029605"/>
    </source>
</evidence>
<name>A0A8J7TTL8_9PROT</name>
<feature type="active site" description="Proton donor" evidence="12">
    <location>
        <position position="293"/>
    </location>
</feature>
<evidence type="ECO:0000256" key="12">
    <source>
        <dbReference type="PIRSR" id="PIRSR006431-1"/>
    </source>
</evidence>
<dbReference type="PRINTS" id="PR00793">
    <property type="entry name" value="PROAMNOPTASE"/>
</dbReference>